<organism evidence="1 2">
    <name type="scientific">Araneus ventricosus</name>
    <name type="common">Orbweaver spider</name>
    <name type="synonym">Epeira ventricosa</name>
    <dbReference type="NCBI Taxonomy" id="182803"/>
    <lineage>
        <taxon>Eukaryota</taxon>
        <taxon>Metazoa</taxon>
        <taxon>Ecdysozoa</taxon>
        <taxon>Arthropoda</taxon>
        <taxon>Chelicerata</taxon>
        <taxon>Arachnida</taxon>
        <taxon>Araneae</taxon>
        <taxon>Araneomorphae</taxon>
        <taxon>Entelegynae</taxon>
        <taxon>Araneoidea</taxon>
        <taxon>Araneidae</taxon>
        <taxon>Araneus</taxon>
    </lineage>
</organism>
<evidence type="ECO:0000313" key="2">
    <source>
        <dbReference type="Proteomes" id="UP000499080"/>
    </source>
</evidence>
<accession>A0A4Y2EF24</accession>
<reference evidence="1 2" key="1">
    <citation type="journal article" date="2019" name="Sci. Rep.">
        <title>Orb-weaving spider Araneus ventricosus genome elucidates the spidroin gene catalogue.</title>
        <authorList>
            <person name="Kono N."/>
            <person name="Nakamura H."/>
            <person name="Ohtoshi R."/>
            <person name="Moran D.A.P."/>
            <person name="Shinohara A."/>
            <person name="Yoshida Y."/>
            <person name="Fujiwara M."/>
            <person name="Mori M."/>
            <person name="Tomita M."/>
            <person name="Arakawa K."/>
        </authorList>
    </citation>
    <scope>NUCLEOTIDE SEQUENCE [LARGE SCALE GENOMIC DNA]</scope>
</reference>
<keyword evidence="2" id="KW-1185">Reference proteome</keyword>
<sequence>MEHLRLSVPQITFICNKLQGVQNILPTHHISCSSHLKAGIKINCPQKTSQRKVVCKTPVLHVLLTPLHRNERARHAHLPVRVQDNGDLYSLLISANIICKVTQEDCWPAGSEKPLLSKPYQ</sequence>
<dbReference type="AlphaFoldDB" id="A0A4Y2EF24"/>
<dbReference type="EMBL" id="BGPR01000560">
    <property type="protein sequence ID" value="GBM26455.1"/>
    <property type="molecule type" value="Genomic_DNA"/>
</dbReference>
<comment type="caution">
    <text evidence="1">The sequence shown here is derived from an EMBL/GenBank/DDBJ whole genome shotgun (WGS) entry which is preliminary data.</text>
</comment>
<dbReference type="Proteomes" id="UP000499080">
    <property type="component" value="Unassembled WGS sequence"/>
</dbReference>
<protein>
    <submittedName>
        <fullName evidence="1">Uncharacterized protein</fullName>
    </submittedName>
</protein>
<proteinExistence type="predicted"/>
<name>A0A4Y2EF24_ARAVE</name>
<evidence type="ECO:0000313" key="1">
    <source>
        <dbReference type="EMBL" id="GBM26455.1"/>
    </source>
</evidence>
<gene>
    <name evidence="1" type="ORF">AVEN_126955_1</name>
</gene>